<dbReference type="Gene3D" id="1.20.1270.180">
    <property type="match status" value="1"/>
</dbReference>
<dbReference type="Pfam" id="PF07007">
    <property type="entry name" value="LprI"/>
    <property type="match status" value="1"/>
</dbReference>
<dbReference type="RefSeq" id="WP_259151665.1">
    <property type="nucleotide sequence ID" value="NZ_JANUEO010000003.1"/>
</dbReference>
<dbReference type="Proteomes" id="UP000677515">
    <property type="component" value="Chromosome"/>
</dbReference>
<evidence type="ECO:0000259" key="2">
    <source>
        <dbReference type="Pfam" id="PF07007"/>
    </source>
</evidence>
<keyword evidence="4" id="KW-1185">Reference proteome</keyword>
<feature type="region of interest" description="Disordered" evidence="1">
    <location>
        <begin position="222"/>
        <end position="243"/>
    </location>
</feature>
<evidence type="ECO:0000313" key="4">
    <source>
        <dbReference type="Proteomes" id="UP000677515"/>
    </source>
</evidence>
<evidence type="ECO:0000256" key="1">
    <source>
        <dbReference type="SAM" id="MobiDB-lite"/>
    </source>
</evidence>
<name>A0ABM7N311_ERWRD</name>
<dbReference type="InterPro" id="IPR009739">
    <property type="entry name" value="LprI-like_N"/>
</dbReference>
<gene>
    <name evidence="3" type="ORF">ERHA53_32090</name>
</gene>
<reference evidence="3 4" key="1">
    <citation type="submission" date="2021-01" db="EMBL/GenBank/DDBJ databases">
        <title>Complete genome sequence of Erwinia rhapontici MAFF 311153.</title>
        <authorList>
            <person name="Morohoshi T."/>
            <person name="Someya N."/>
        </authorList>
    </citation>
    <scope>NUCLEOTIDE SEQUENCE [LARGE SCALE GENOMIC DNA]</scope>
    <source>
        <strain evidence="3 4">MAFF 311153</strain>
    </source>
</reference>
<sequence length="327" mass="35927">MNKKIALLLLSAFLAGCNDKDQLECSSPVSTQTLIDVLKKSAMEQINPESMSFEDVTNGIKRSALEKVQFSVADITTNSKDPNSSLRTCSATVSIKIDPQQYQDLSEFYRVNYRKNIDKFLESLSLTLSTNVFSSRINYTAQPTDDNKTVFIETAGNNGISSGAAFISTITIVKPLLEQQKIEQAKQQQAQVAQQALAQQQAEAAAQQQIALQSAKADDANATTAAVPAQPAQVNTAPSAPQRAVPVSLNEVRNRFMDADKQLGTAWHGLGSEKQKALLSQQRQWIKNKEAICGKISMKGSEAEMTNMFECQLDFTNKRIVELEQAR</sequence>
<feature type="compositionally biased region" description="Low complexity" evidence="1">
    <location>
        <begin position="222"/>
        <end position="238"/>
    </location>
</feature>
<protein>
    <recommendedName>
        <fullName evidence="2">Lysozyme inhibitor LprI-like N-terminal domain-containing protein</fullName>
    </recommendedName>
</protein>
<dbReference type="EMBL" id="AP024329">
    <property type="protein sequence ID" value="BCQ35866.1"/>
    <property type="molecule type" value="Genomic_DNA"/>
</dbReference>
<organism evidence="3 4">
    <name type="scientific">Erwinia rhapontici</name>
    <name type="common">Pectobacterium rhapontici</name>
    <dbReference type="NCBI Taxonomy" id="55212"/>
    <lineage>
        <taxon>Bacteria</taxon>
        <taxon>Pseudomonadati</taxon>
        <taxon>Pseudomonadota</taxon>
        <taxon>Gammaproteobacteria</taxon>
        <taxon>Enterobacterales</taxon>
        <taxon>Erwiniaceae</taxon>
        <taxon>Erwinia</taxon>
    </lineage>
</organism>
<accession>A0ABM7N311</accession>
<feature type="domain" description="Lysozyme inhibitor LprI-like N-terminal" evidence="2">
    <location>
        <begin position="255"/>
        <end position="323"/>
    </location>
</feature>
<proteinExistence type="predicted"/>
<dbReference type="PROSITE" id="PS51257">
    <property type="entry name" value="PROKAR_LIPOPROTEIN"/>
    <property type="match status" value="1"/>
</dbReference>
<evidence type="ECO:0000313" key="3">
    <source>
        <dbReference type="EMBL" id="BCQ35866.1"/>
    </source>
</evidence>